<organism evidence="2 3">
    <name type="scientific">Caenorhabditis nigoni</name>
    <dbReference type="NCBI Taxonomy" id="1611254"/>
    <lineage>
        <taxon>Eukaryota</taxon>
        <taxon>Metazoa</taxon>
        <taxon>Ecdysozoa</taxon>
        <taxon>Nematoda</taxon>
        <taxon>Chromadorea</taxon>
        <taxon>Rhabditida</taxon>
        <taxon>Rhabditina</taxon>
        <taxon>Rhabditomorpha</taxon>
        <taxon>Rhabditoidea</taxon>
        <taxon>Rhabditidae</taxon>
        <taxon>Peloderinae</taxon>
        <taxon>Caenorhabditis</taxon>
    </lineage>
</organism>
<reference evidence="3" key="1">
    <citation type="submission" date="2017-10" db="EMBL/GenBank/DDBJ databases">
        <title>Rapid genome shrinkage in a self-fertile nematode reveals novel sperm competition proteins.</title>
        <authorList>
            <person name="Yin D."/>
            <person name="Schwarz E.M."/>
            <person name="Thomas C.G."/>
            <person name="Felde R.L."/>
            <person name="Korf I.F."/>
            <person name="Cutter A.D."/>
            <person name="Schartner C.M."/>
            <person name="Ralston E.J."/>
            <person name="Meyer B.J."/>
            <person name="Haag E.S."/>
        </authorList>
    </citation>
    <scope>NUCLEOTIDE SEQUENCE [LARGE SCALE GENOMIC DNA]</scope>
    <source>
        <strain evidence="3">JU1422</strain>
    </source>
</reference>
<keyword evidence="1" id="KW-0812">Transmembrane</keyword>
<feature type="transmembrane region" description="Helical" evidence="1">
    <location>
        <begin position="102"/>
        <end position="122"/>
    </location>
</feature>
<dbReference type="EMBL" id="PDUG01000003">
    <property type="protein sequence ID" value="PIC38306.1"/>
    <property type="molecule type" value="Genomic_DNA"/>
</dbReference>
<protein>
    <submittedName>
        <fullName evidence="2">Uncharacterized protein</fullName>
    </submittedName>
</protein>
<dbReference type="OrthoDB" id="5867767at2759"/>
<evidence type="ECO:0000256" key="1">
    <source>
        <dbReference type="SAM" id="Phobius"/>
    </source>
</evidence>
<gene>
    <name evidence="2" type="primary">Cni-F10E9.10</name>
    <name evidence="2" type="synonym">Cnig_chr_III.g10356</name>
    <name evidence="2" type="ORF">B9Z55_010356</name>
</gene>
<dbReference type="AlphaFoldDB" id="A0A2G5UGF2"/>
<dbReference type="PROSITE" id="PS51257">
    <property type="entry name" value="PROKAR_LIPOPROTEIN"/>
    <property type="match status" value="1"/>
</dbReference>
<keyword evidence="3" id="KW-1185">Reference proteome</keyword>
<accession>A0A2G5UGF2</accession>
<feature type="transmembrane region" description="Helical" evidence="1">
    <location>
        <begin position="134"/>
        <end position="154"/>
    </location>
</feature>
<comment type="caution">
    <text evidence="2">The sequence shown here is derived from an EMBL/GenBank/DDBJ whole genome shotgun (WGS) entry which is preliminary data.</text>
</comment>
<evidence type="ECO:0000313" key="3">
    <source>
        <dbReference type="Proteomes" id="UP000230233"/>
    </source>
</evidence>
<proteinExistence type="predicted"/>
<evidence type="ECO:0000313" key="2">
    <source>
        <dbReference type="EMBL" id="PIC38306.1"/>
    </source>
</evidence>
<sequence>MVTVIPKIITTPYPRTRLPMYLYTLSIIVSCSLLYWNLLYCKNYDCSAEQEIRFGPKKHILQYFPVLAAPIIIFISLSWLIIAVHYSSTACVVTFNFMEMPSAVFCSMLGGVSSVIEIHFSIDVVNVEWTDQWLLSSGSSILLCLLHATIAFTLQ</sequence>
<feature type="transmembrane region" description="Helical" evidence="1">
    <location>
        <begin position="20"/>
        <end position="39"/>
    </location>
</feature>
<keyword evidence="1" id="KW-0472">Membrane</keyword>
<feature type="transmembrane region" description="Helical" evidence="1">
    <location>
        <begin position="60"/>
        <end position="82"/>
    </location>
</feature>
<name>A0A2G5UGF2_9PELO</name>
<dbReference type="Proteomes" id="UP000230233">
    <property type="component" value="Chromosome III"/>
</dbReference>
<keyword evidence="1" id="KW-1133">Transmembrane helix</keyword>